<organism evidence="1 2">
    <name type="scientific">Dolichospermum compactum NIES-806</name>
    <dbReference type="NCBI Taxonomy" id="1973481"/>
    <lineage>
        <taxon>Bacteria</taxon>
        <taxon>Bacillati</taxon>
        <taxon>Cyanobacteriota</taxon>
        <taxon>Cyanophyceae</taxon>
        <taxon>Nostocales</taxon>
        <taxon>Aphanizomenonaceae</taxon>
        <taxon>Dolichospermum</taxon>
        <taxon>Dolichospermum compactum</taxon>
    </lineage>
</organism>
<evidence type="ECO:0000313" key="2">
    <source>
        <dbReference type="Proteomes" id="UP000218702"/>
    </source>
</evidence>
<dbReference type="EMBL" id="AP018316">
    <property type="protein sequence ID" value="BAZ85020.1"/>
    <property type="molecule type" value="Genomic_DNA"/>
</dbReference>
<gene>
    <name evidence="1" type="ORF">NIES806_12200</name>
</gene>
<proteinExistence type="predicted"/>
<protein>
    <submittedName>
        <fullName evidence="1">Uncharacterized protein</fullName>
    </submittedName>
</protein>
<dbReference type="AlphaFoldDB" id="A0A1Z4V0I6"/>
<dbReference type="KEGG" id="dcm:NIES806_12200"/>
<evidence type="ECO:0000313" key="1">
    <source>
        <dbReference type="EMBL" id="BAZ85020.1"/>
    </source>
</evidence>
<sequence>MTTATETRKAYQFIQIRVQLLGRGMTNEIMNLYVNGKVFSCRDVNTEM</sequence>
<dbReference type="RefSeq" id="WP_157749921.1">
    <property type="nucleotide sequence ID" value="NZ_AP018316.1"/>
</dbReference>
<keyword evidence="2" id="KW-1185">Reference proteome</keyword>
<reference evidence="1 2" key="1">
    <citation type="submission" date="2017-06" db="EMBL/GenBank/DDBJ databases">
        <title>Genome sequencing of cyanobaciteial culture collection at National Institute for Environmental Studies (NIES).</title>
        <authorList>
            <person name="Hirose Y."/>
            <person name="Shimura Y."/>
            <person name="Fujisawa T."/>
            <person name="Nakamura Y."/>
            <person name="Kawachi M."/>
        </authorList>
    </citation>
    <scope>NUCLEOTIDE SEQUENCE [LARGE SCALE GENOMIC DNA]</scope>
    <source>
        <strain evidence="1 2">NIES-806</strain>
    </source>
</reference>
<name>A0A1Z4V0I6_9CYAN</name>
<dbReference type="Proteomes" id="UP000218702">
    <property type="component" value="Chromosome"/>
</dbReference>
<dbReference type="OrthoDB" id="582877at2"/>
<accession>A0A1Z4V0I6</accession>